<protein>
    <submittedName>
        <fullName evidence="6">Methyltransferase domain</fullName>
    </submittedName>
</protein>
<comment type="caution">
    <text evidence="6">The sequence shown here is derived from an EMBL/GenBank/DDBJ whole genome shotgun (WGS) entry which is preliminary data.</text>
</comment>
<accession>A0A9W7SPK7</accession>
<reference evidence="6 7" key="2">
    <citation type="journal article" date="2021" name="Curr. Genet.">
        <title>Genetic response to nitrogen starvation in the aggressive Eucalyptus foliar pathogen Teratosphaeria destructans.</title>
        <authorList>
            <person name="Havenga M."/>
            <person name="Wingfield B.D."/>
            <person name="Wingfield M.J."/>
            <person name="Dreyer L.L."/>
            <person name="Roets F."/>
            <person name="Aylward J."/>
        </authorList>
    </citation>
    <scope>NUCLEOTIDE SEQUENCE [LARGE SCALE GENOMIC DNA]</scope>
    <source>
        <strain evidence="6">CMW44962</strain>
    </source>
</reference>
<evidence type="ECO:0000313" key="6">
    <source>
        <dbReference type="EMBL" id="KAH9826003.1"/>
    </source>
</evidence>
<comment type="pathway">
    <text evidence="1">Secondary metabolite biosynthesis.</text>
</comment>
<evidence type="ECO:0000256" key="1">
    <source>
        <dbReference type="ARBA" id="ARBA00005179"/>
    </source>
</evidence>
<evidence type="ECO:0000313" key="7">
    <source>
        <dbReference type="Proteomes" id="UP001138500"/>
    </source>
</evidence>
<dbReference type="InterPro" id="IPR051654">
    <property type="entry name" value="Meroterpenoid_MTases"/>
</dbReference>
<dbReference type="GO" id="GO:0008168">
    <property type="term" value="F:methyltransferase activity"/>
    <property type="evidence" value="ECO:0007669"/>
    <property type="project" value="UniProtKB-KW"/>
</dbReference>
<dbReference type="OrthoDB" id="2094832at2759"/>
<dbReference type="SUPFAM" id="SSF53335">
    <property type="entry name" value="S-adenosyl-L-methionine-dependent methyltransferases"/>
    <property type="match status" value="1"/>
</dbReference>
<sequence length="284" mass="32945">MTEQSQPTTSQTDYTKRWWARDAGVTDKTRHLLEQYSKIPADQVETHIRTLQDKASKVHPYPCIGSWRFLEWGLKTHPLYECEILPRMLTGDEILLDMGCAIAQDIRWLVSDGVDSSRTYGGDLRLDYLDIGFEMFRDRDTLKTKFIQADIMDPENALFGELGGRVDILVASAFLHLFTYDVQKRVAMALAKLLKPQKDSLIVGRQMGSFVPGEYKRRDDDVVRYRHDVESWKRFWEEIGEETGVEYAVEAELLEIEKHLRPERSVGETEDNSGRMTFSVRRMN</sequence>
<keyword evidence="2" id="KW-0808">Transferase</keyword>
<dbReference type="InterPro" id="IPR029063">
    <property type="entry name" value="SAM-dependent_MTases_sf"/>
</dbReference>
<evidence type="ECO:0000256" key="5">
    <source>
        <dbReference type="SAM" id="MobiDB-lite"/>
    </source>
</evidence>
<keyword evidence="3" id="KW-0949">S-adenosyl-L-methionine</keyword>
<proteinExistence type="inferred from homology"/>
<gene>
    <name evidence="6" type="ORF">Tdes44962_MAKER03786</name>
</gene>
<dbReference type="GO" id="GO:0032259">
    <property type="term" value="P:methylation"/>
    <property type="evidence" value="ECO:0007669"/>
    <property type="project" value="UniProtKB-KW"/>
</dbReference>
<evidence type="ECO:0000256" key="3">
    <source>
        <dbReference type="ARBA" id="ARBA00022691"/>
    </source>
</evidence>
<name>A0A9W7SPK7_9PEZI</name>
<evidence type="ECO:0000256" key="4">
    <source>
        <dbReference type="ARBA" id="ARBA00038314"/>
    </source>
</evidence>
<dbReference type="Proteomes" id="UP001138500">
    <property type="component" value="Unassembled WGS sequence"/>
</dbReference>
<dbReference type="PANTHER" id="PTHR35897:SF1">
    <property type="entry name" value="METHYLTRANSFERASE AUSD"/>
    <property type="match status" value="1"/>
</dbReference>
<keyword evidence="6" id="KW-0489">Methyltransferase</keyword>
<feature type="region of interest" description="Disordered" evidence="5">
    <location>
        <begin position="264"/>
        <end position="284"/>
    </location>
</feature>
<keyword evidence="7" id="KW-1185">Reference proteome</keyword>
<evidence type="ECO:0000256" key="2">
    <source>
        <dbReference type="ARBA" id="ARBA00022679"/>
    </source>
</evidence>
<comment type="similarity">
    <text evidence="4">Belongs to the class I-like SAM-binding methyltransferase superfamily.</text>
</comment>
<organism evidence="6 7">
    <name type="scientific">Teratosphaeria destructans</name>
    <dbReference type="NCBI Taxonomy" id="418781"/>
    <lineage>
        <taxon>Eukaryota</taxon>
        <taxon>Fungi</taxon>
        <taxon>Dikarya</taxon>
        <taxon>Ascomycota</taxon>
        <taxon>Pezizomycotina</taxon>
        <taxon>Dothideomycetes</taxon>
        <taxon>Dothideomycetidae</taxon>
        <taxon>Mycosphaerellales</taxon>
        <taxon>Teratosphaeriaceae</taxon>
        <taxon>Teratosphaeria</taxon>
    </lineage>
</organism>
<dbReference type="EMBL" id="RIBY02002045">
    <property type="protein sequence ID" value="KAH9826003.1"/>
    <property type="molecule type" value="Genomic_DNA"/>
</dbReference>
<dbReference type="PANTHER" id="PTHR35897">
    <property type="entry name" value="METHYLTRANSFERASE AUSD"/>
    <property type="match status" value="1"/>
</dbReference>
<dbReference type="Gene3D" id="3.40.50.150">
    <property type="entry name" value="Vaccinia Virus protein VP39"/>
    <property type="match status" value="1"/>
</dbReference>
<reference evidence="6 7" key="1">
    <citation type="journal article" date="2018" name="IMA Fungus">
        <title>IMA Genome-F 10: Nine draft genome sequences of Claviceps purpurea s.lat., including C. arundinis, C. humidiphila, and C. cf. spartinae, pseudomolecules for the pitch canker pathogen Fusarium circinatum, draft genome of Davidsoniella eucalypti, Grosmannia galeiformis, Quambalaria eucalypti, and Teratosphaeria destructans.</title>
        <authorList>
            <person name="Wingfield B.D."/>
            <person name="Liu M."/>
            <person name="Nguyen H.D."/>
            <person name="Lane F.A."/>
            <person name="Morgan S.W."/>
            <person name="De Vos L."/>
            <person name="Wilken P.M."/>
            <person name="Duong T.A."/>
            <person name="Aylward J."/>
            <person name="Coetzee M.P."/>
            <person name="Dadej K."/>
            <person name="De Beer Z.W."/>
            <person name="Findlay W."/>
            <person name="Havenga M."/>
            <person name="Kolarik M."/>
            <person name="Menzies J.G."/>
            <person name="Naidoo K."/>
            <person name="Pochopski O."/>
            <person name="Shoukouhi P."/>
            <person name="Santana Q.C."/>
            <person name="Seifert K.A."/>
            <person name="Soal N."/>
            <person name="Steenkamp E.T."/>
            <person name="Tatham C.T."/>
            <person name="van der Nest M.A."/>
            <person name="Wingfield M.J."/>
        </authorList>
    </citation>
    <scope>NUCLEOTIDE SEQUENCE [LARGE SCALE GENOMIC DNA]</scope>
    <source>
        <strain evidence="6">CMW44962</strain>
    </source>
</reference>
<dbReference type="AlphaFoldDB" id="A0A9W7SPK7"/>